<proteinExistence type="predicted"/>
<dbReference type="Proteomes" id="UP000708148">
    <property type="component" value="Unassembled WGS sequence"/>
</dbReference>
<dbReference type="EMBL" id="CAJHUC010000488">
    <property type="protein sequence ID" value="CAD7696501.1"/>
    <property type="molecule type" value="Genomic_DNA"/>
</dbReference>
<dbReference type="Pfam" id="PF00271">
    <property type="entry name" value="Helicase_C"/>
    <property type="match status" value="1"/>
</dbReference>
<dbReference type="PANTHER" id="PTHR14074:SF16">
    <property type="entry name" value="ANTIVIRAL INNATE IMMUNE RESPONSE RECEPTOR RIG-I"/>
    <property type="match status" value="1"/>
</dbReference>
<name>A0A8S1IN38_9CHLO</name>
<dbReference type="GO" id="GO:0003677">
    <property type="term" value="F:DNA binding"/>
    <property type="evidence" value="ECO:0007669"/>
    <property type="project" value="InterPro"/>
</dbReference>
<dbReference type="GO" id="GO:0005737">
    <property type="term" value="C:cytoplasm"/>
    <property type="evidence" value="ECO:0007669"/>
    <property type="project" value="TreeGrafter"/>
</dbReference>
<dbReference type="OrthoDB" id="547171at2759"/>
<dbReference type="GO" id="GO:0005524">
    <property type="term" value="F:ATP binding"/>
    <property type="evidence" value="ECO:0007669"/>
    <property type="project" value="InterPro"/>
</dbReference>
<comment type="caution">
    <text evidence="3">The sequence shown here is derived from an EMBL/GenBank/DDBJ whole genome shotgun (WGS) entry which is preliminary data.</text>
</comment>
<dbReference type="PROSITE" id="PS51192">
    <property type="entry name" value="HELICASE_ATP_BIND_1"/>
    <property type="match status" value="1"/>
</dbReference>
<gene>
    <name evidence="3" type="ORF">OSTQU699_LOCUS1876</name>
</gene>
<evidence type="ECO:0000313" key="3">
    <source>
        <dbReference type="EMBL" id="CAD7696501.1"/>
    </source>
</evidence>
<dbReference type="SMART" id="SM00487">
    <property type="entry name" value="DEXDc"/>
    <property type="match status" value="1"/>
</dbReference>
<feature type="domain" description="Helicase ATP-binding" evidence="1">
    <location>
        <begin position="171"/>
        <end position="349"/>
    </location>
</feature>
<keyword evidence="4" id="KW-1185">Reference proteome</keyword>
<dbReference type="InterPro" id="IPR027417">
    <property type="entry name" value="P-loop_NTPase"/>
</dbReference>
<protein>
    <submittedName>
        <fullName evidence="3">Uncharacterized protein</fullName>
    </submittedName>
</protein>
<reference evidence="3" key="1">
    <citation type="submission" date="2020-12" db="EMBL/GenBank/DDBJ databases">
        <authorList>
            <person name="Iha C."/>
        </authorList>
    </citation>
    <scope>NUCLEOTIDE SEQUENCE</scope>
</reference>
<dbReference type="InterPro" id="IPR014001">
    <property type="entry name" value="Helicase_ATP-bd"/>
</dbReference>
<dbReference type="InterPro" id="IPR051363">
    <property type="entry name" value="RLR_Helicase"/>
</dbReference>
<dbReference type="AlphaFoldDB" id="A0A8S1IN38"/>
<feature type="non-terminal residue" evidence="3">
    <location>
        <position position="983"/>
    </location>
</feature>
<dbReference type="Pfam" id="PF04851">
    <property type="entry name" value="ResIII"/>
    <property type="match status" value="1"/>
</dbReference>
<dbReference type="InterPro" id="IPR001650">
    <property type="entry name" value="Helicase_C-like"/>
</dbReference>
<feature type="domain" description="Helicase C-terminal" evidence="2">
    <location>
        <begin position="544"/>
        <end position="697"/>
    </location>
</feature>
<sequence>MALCCCSPCNCRLALAEDLRLIKDDSQNSVALAAAPGQQLTTIDHAEDDEDGNSGHVQCKLRCRSCGRGVGAATKTGIAGIVMDCFSCSKTRFIRSDKRKIATKKWKLATTELLAAGVLSITEEELCGNEKLPTMRGTPALRTAFVDEGLLNDETLQLLTQFDLRDYQLEMTRAALLTNSLICLPTGTGKTLIAAAVVHAMLRVNPQKMAVFVVNTVSLVEQQGRQLQQQIPHIKVVTAHGQMQDVEGQKHVAKIASTLQADVLVITCQLLNNYLDAEAVLRMCDICCLVLDEAHHATGNSPYATLMTKHYASGLYPEECRPLVTGMSASPVDSKEGIGGFLRFQEKLVQLMQTVQCKLCVPRGSDVSSCIPLLKTFSCLAPPSQREKHLKRDIDVYLKNIMRKVDQLSGDDVFGRVASSNSNQARVICRKKARELRYICNKGIANPHTENIAKVLLMLDHIQIVLQAQDINFVVGGATASRYLRDVFEEIGEGQRSGTPGQRAKYDLLHVEYRSLLNALIQEKRASKYGQEVMSSKCKRLVEVLSQFLDEKEAGRAIVFVRMRKTAQKLKTFLEMTQKRIRTELNPLVLVGHGVHGDGMQWEGQQDLVLESFRRGTTRLLIATNVLEEGIDVPTCSLVVRFDSNLFLRSLIQSRGRARASGAKFVLICSSTEQEEQLQEMLRMEEYAMQSMQNEMDNNSAQGHMGRFLAAHEHVELKVDLSTSPRGATPPADPLPDVAANDVPRWGVDDIDLDTLNDNWREVHGDEYTIGSDDEYEIGDDDIDYDEHALAAIAVFTNPVIRPEDTMTSRLQGTCVVMDWQQRKLHANEVICAIEQHEFLVRPPINASYADDRKQFERALLQNFFARELDDVWLQIRKSHCNRTSMLRLELAKVLMGSWLDHHQFISRTELAGAFRLSLDYSEREMTISVGDEHLLECSFWELQDFVVIHASADLRNVAIHLTLRHPPRLYMCLEAKGSNLQM</sequence>
<evidence type="ECO:0000259" key="1">
    <source>
        <dbReference type="PROSITE" id="PS51192"/>
    </source>
</evidence>
<evidence type="ECO:0000313" key="4">
    <source>
        <dbReference type="Proteomes" id="UP000708148"/>
    </source>
</evidence>
<dbReference type="PANTHER" id="PTHR14074">
    <property type="entry name" value="HELICASE WITH DEATH DOMAIN-RELATED"/>
    <property type="match status" value="1"/>
</dbReference>
<dbReference type="SUPFAM" id="SSF52540">
    <property type="entry name" value="P-loop containing nucleoside triphosphate hydrolases"/>
    <property type="match status" value="1"/>
</dbReference>
<accession>A0A8S1IN38</accession>
<dbReference type="SMART" id="SM00490">
    <property type="entry name" value="HELICc"/>
    <property type="match status" value="1"/>
</dbReference>
<organism evidence="3 4">
    <name type="scientific">Ostreobium quekettii</name>
    <dbReference type="NCBI Taxonomy" id="121088"/>
    <lineage>
        <taxon>Eukaryota</taxon>
        <taxon>Viridiplantae</taxon>
        <taxon>Chlorophyta</taxon>
        <taxon>core chlorophytes</taxon>
        <taxon>Ulvophyceae</taxon>
        <taxon>TCBD clade</taxon>
        <taxon>Bryopsidales</taxon>
        <taxon>Ostreobineae</taxon>
        <taxon>Ostreobiaceae</taxon>
        <taxon>Ostreobium</taxon>
    </lineage>
</organism>
<dbReference type="PROSITE" id="PS51194">
    <property type="entry name" value="HELICASE_CTER"/>
    <property type="match status" value="1"/>
</dbReference>
<dbReference type="InterPro" id="IPR006935">
    <property type="entry name" value="Helicase/UvrB_N"/>
</dbReference>
<evidence type="ECO:0000259" key="2">
    <source>
        <dbReference type="PROSITE" id="PS51194"/>
    </source>
</evidence>
<dbReference type="GO" id="GO:0016787">
    <property type="term" value="F:hydrolase activity"/>
    <property type="evidence" value="ECO:0007669"/>
    <property type="project" value="InterPro"/>
</dbReference>
<dbReference type="Gene3D" id="3.40.50.300">
    <property type="entry name" value="P-loop containing nucleotide triphosphate hydrolases"/>
    <property type="match status" value="2"/>
</dbReference>